<evidence type="ECO:0000313" key="3">
    <source>
        <dbReference type="Proteomes" id="UP000027265"/>
    </source>
</evidence>
<protein>
    <recommendedName>
        <fullName evidence="4">EF-hand domain-containing protein</fullName>
    </recommendedName>
</protein>
<dbReference type="PROSITE" id="PS00018">
    <property type="entry name" value="EF_HAND_1"/>
    <property type="match status" value="1"/>
</dbReference>
<gene>
    <name evidence="2" type="ORF">JAAARDRAFT_195017</name>
</gene>
<accession>A0A067PNJ1</accession>
<dbReference type="AlphaFoldDB" id="A0A067PNJ1"/>
<dbReference type="InParanoid" id="A0A067PNJ1"/>
<proteinExistence type="predicted"/>
<dbReference type="InterPro" id="IPR018247">
    <property type="entry name" value="EF_Hand_1_Ca_BS"/>
</dbReference>
<sequence length="799" mass="90280">MSQGHNPDTNDANLWPQVTTPPATNGSSQTSDAETVDLLVKAYTSPCISDAKDLVTALQEFDSQTKFINGCKELVAILDALSKIHPFVVVLVAVAVGFAIKLEVERRQNDERVLAVQLQMAGLAESLIVLRQLEDLSQKQDAYDGLYCRLKGFCDSMDKEVRKWTNVHDSYYHTMLLARWARSPHWAGQFRKFAKGFRDLQGELSRILDVNTQVALHQCNSNLKVALAQMRHLTDVTEKMFSDLRKEKEIKFSSYLEKGPPTGNVNKLDDEALKYFIEDNSISSSGDGSTMLNQAVLIRLFRDHAASEVGDIIEQHQAAFDEKFKAMSGDLKLDLRRAMENIKLEIIHAIEKGPYEPIRNEELQSIWKAQGWIGSTESVRCVEAIRRYCNLIEDSEDKGVFQMVGAQFQYLGGVWVQPLIEALDEDASGYISVAEVNAFTESMPSDWTLARWLAFWGFGSRMAVYHYARQIAHILTMLDFAIENQVASINRALIDRYLSPTVWYTDRILAGILSSPTPDEIDMTPVSNYFQEFLDQQMKKMKGRLEKFTFIDSSTTLAWIIGPGRLEANLMVILYLVLQRLIPIVQRASTETTDCSELRPIAISLFQIIDAVKARVSCLRGNPSLRRVDKHLSTFAFGMFQYIDDASAWELRSRDYYHNLRSLMSWEIEDLTKGESVVSTLTACLVPATGAHAQTRDSPPEINSLAVDDSLSSSLNNDENLSDSDGISLTLFNKFGAEIREIVALGGRHKDQEDGWAARLGVRFLTVTEENTLKELKEKLPQGQKRLVEFMLRRQVIHR</sequence>
<dbReference type="EMBL" id="KL197722">
    <property type="protein sequence ID" value="KDQ56368.1"/>
    <property type="molecule type" value="Genomic_DNA"/>
</dbReference>
<name>A0A067PNJ1_9AGAM</name>
<dbReference type="OrthoDB" id="2122982at2759"/>
<reference evidence="3" key="1">
    <citation type="journal article" date="2014" name="Proc. Natl. Acad. Sci. U.S.A.">
        <title>Extensive sampling of basidiomycete genomes demonstrates inadequacy of the white-rot/brown-rot paradigm for wood decay fungi.</title>
        <authorList>
            <person name="Riley R."/>
            <person name="Salamov A.A."/>
            <person name="Brown D.W."/>
            <person name="Nagy L.G."/>
            <person name="Floudas D."/>
            <person name="Held B.W."/>
            <person name="Levasseur A."/>
            <person name="Lombard V."/>
            <person name="Morin E."/>
            <person name="Otillar R."/>
            <person name="Lindquist E.A."/>
            <person name="Sun H."/>
            <person name="LaButti K.M."/>
            <person name="Schmutz J."/>
            <person name="Jabbour D."/>
            <person name="Luo H."/>
            <person name="Baker S.E."/>
            <person name="Pisabarro A.G."/>
            <person name="Walton J.D."/>
            <person name="Blanchette R.A."/>
            <person name="Henrissat B."/>
            <person name="Martin F."/>
            <person name="Cullen D."/>
            <person name="Hibbett D.S."/>
            <person name="Grigoriev I.V."/>
        </authorList>
    </citation>
    <scope>NUCLEOTIDE SEQUENCE [LARGE SCALE GENOMIC DNA]</scope>
    <source>
        <strain evidence="3">MUCL 33604</strain>
    </source>
</reference>
<dbReference type="Proteomes" id="UP000027265">
    <property type="component" value="Unassembled WGS sequence"/>
</dbReference>
<dbReference type="HOGENOM" id="CLU_419861_0_0_1"/>
<evidence type="ECO:0000256" key="1">
    <source>
        <dbReference type="SAM" id="MobiDB-lite"/>
    </source>
</evidence>
<keyword evidence="3" id="KW-1185">Reference proteome</keyword>
<evidence type="ECO:0008006" key="4">
    <source>
        <dbReference type="Google" id="ProtNLM"/>
    </source>
</evidence>
<evidence type="ECO:0000313" key="2">
    <source>
        <dbReference type="EMBL" id="KDQ56368.1"/>
    </source>
</evidence>
<organism evidence="2 3">
    <name type="scientific">Jaapia argillacea MUCL 33604</name>
    <dbReference type="NCBI Taxonomy" id="933084"/>
    <lineage>
        <taxon>Eukaryota</taxon>
        <taxon>Fungi</taxon>
        <taxon>Dikarya</taxon>
        <taxon>Basidiomycota</taxon>
        <taxon>Agaricomycotina</taxon>
        <taxon>Agaricomycetes</taxon>
        <taxon>Agaricomycetidae</taxon>
        <taxon>Jaapiales</taxon>
        <taxon>Jaapiaceae</taxon>
        <taxon>Jaapia</taxon>
    </lineage>
</organism>
<feature type="region of interest" description="Disordered" evidence="1">
    <location>
        <begin position="1"/>
        <end position="31"/>
    </location>
</feature>
<dbReference type="STRING" id="933084.A0A067PNJ1"/>